<gene>
    <name evidence="1" type="ORF">O6H91_01G036600</name>
</gene>
<comment type="caution">
    <text evidence="1">The sequence shown here is derived from an EMBL/GenBank/DDBJ whole genome shotgun (WGS) entry which is preliminary data.</text>
</comment>
<evidence type="ECO:0000313" key="1">
    <source>
        <dbReference type="EMBL" id="KAJ7568531.1"/>
    </source>
</evidence>
<sequence length="232" mass="25526">MEALSIPTSALAAFPHTSILPVPQIKPRCSFTRHSINASMRDAEALVQSGAVLSITPKDCQSLLSTGDYKILDVRPVWEQEKAFVAGSYHVPLFIEDQDLGLVTLLKKWIHLGYIGMWMGHKLTVQNHQFLEQVQTLVPSKEQKLLVACGEGLRSMLAIDLLHTDGYTQLAWINGGFNNARDDDFGNVQGQTKLQFATIGGVSEYFLKIILLARGFATALEGLGSSKQNESI</sequence>
<protein>
    <submittedName>
        <fullName evidence="1">Uncharacterized protein</fullName>
    </submittedName>
</protein>
<organism evidence="1 2">
    <name type="scientific">Diphasiastrum complanatum</name>
    <name type="common">Issler's clubmoss</name>
    <name type="synonym">Lycopodium complanatum</name>
    <dbReference type="NCBI Taxonomy" id="34168"/>
    <lineage>
        <taxon>Eukaryota</taxon>
        <taxon>Viridiplantae</taxon>
        <taxon>Streptophyta</taxon>
        <taxon>Embryophyta</taxon>
        <taxon>Tracheophyta</taxon>
        <taxon>Lycopodiopsida</taxon>
        <taxon>Lycopodiales</taxon>
        <taxon>Lycopodiaceae</taxon>
        <taxon>Lycopodioideae</taxon>
        <taxon>Diphasiastrum</taxon>
    </lineage>
</organism>
<dbReference type="EMBL" id="CM055092">
    <property type="protein sequence ID" value="KAJ7568531.1"/>
    <property type="molecule type" value="Genomic_DNA"/>
</dbReference>
<accession>A0ACC2EQ34</accession>
<reference evidence="2" key="1">
    <citation type="journal article" date="2024" name="Proc. Natl. Acad. Sci. U.S.A.">
        <title>Extraordinary preservation of gene collinearity over three hundred million years revealed in homosporous lycophytes.</title>
        <authorList>
            <person name="Li C."/>
            <person name="Wickell D."/>
            <person name="Kuo L.Y."/>
            <person name="Chen X."/>
            <person name="Nie B."/>
            <person name="Liao X."/>
            <person name="Peng D."/>
            <person name="Ji J."/>
            <person name="Jenkins J."/>
            <person name="Williams M."/>
            <person name="Shu S."/>
            <person name="Plott C."/>
            <person name="Barry K."/>
            <person name="Rajasekar S."/>
            <person name="Grimwood J."/>
            <person name="Han X."/>
            <person name="Sun S."/>
            <person name="Hou Z."/>
            <person name="He W."/>
            <person name="Dai G."/>
            <person name="Sun C."/>
            <person name="Schmutz J."/>
            <person name="Leebens-Mack J.H."/>
            <person name="Li F.W."/>
            <person name="Wang L."/>
        </authorList>
    </citation>
    <scope>NUCLEOTIDE SEQUENCE [LARGE SCALE GENOMIC DNA]</scope>
    <source>
        <strain evidence="2">cv. PW_Plant_1</strain>
    </source>
</reference>
<proteinExistence type="predicted"/>
<keyword evidence="2" id="KW-1185">Reference proteome</keyword>
<dbReference type="Proteomes" id="UP001162992">
    <property type="component" value="Chromosome 1"/>
</dbReference>
<evidence type="ECO:0000313" key="2">
    <source>
        <dbReference type="Proteomes" id="UP001162992"/>
    </source>
</evidence>
<name>A0ACC2EQ34_DIPCM</name>